<evidence type="ECO:0000313" key="2">
    <source>
        <dbReference type="Proteomes" id="UP000035021"/>
    </source>
</evidence>
<proteinExistence type="predicted"/>
<comment type="caution">
    <text evidence="1">The sequence shown here is derived from an EMBL/GenBank/DDBJ whole genome shotgun (WGS) entry which is preliminary data.</text>
</comment>
<evidence type="ECO:0000313" key="1">
    <source>
        <dbReference type="EMBL" id="GAC84180.1"/>
    </source>
</evidence>
<dbReference type="RefSeq" id="WP_006900414.1">
    <property type="nucleotide sequence ID" value="NZ_BAOQ01000018.1"/>
</dbReference>
<keyword evidence="2" id="KW-1185">Reference proteome</keyword>
<organism evidence="1 2">
    <name type="scientific">Gordonia paraffinivorans NBRC 108238</name>
    <dbReference type="NCBI Taxonomy" id="1223543"/>
    <lineage>
        <taxon>Bacteria</taxon>
        <taxon>Bacillati</taxon>
        <taxon>Actinomycetota</taxon>
        <taxon>Actinomycetes</taxon>
        <taxon>Mycobacteriales</taxon>
        <taxon>Gordoniaceae</taxon>
        <taxon>Gordonia</taxon>
    </lineage>
</organism>
<accession>A0ABQ0IKT1</accession>
<name>A0ABQ0IKT1_9ACTN</name>
<gene>
    <name evidence="1" type="ORF">GP2_018_01030</name>
</gene>
<dbReference type="EMBL" id="BAOQ01000018">
    <property type="protein sequence ID" value="GAC84180.1"/>
    <property type="molecule type" value="Genomic_DNA"/>
</dbReference>
<sequence>MSFALITQSSRSDDKQAARAAVADALSDSEVTRIIVEPRVSERFAPTIAEENDTFLDAVVAALMAAERLDVEVAYVSPEPTAATRRYRLPHGPQARQLAETGTATPVPLIRDDAATVVFGSARHLGANGEKLHGECYVDNERLFDGDVRSVLIEPTLEAPGLRAQVERWLLPGKWIHGRAVQTGGTNIVVEREGVVNERVLKRSTFYRHVADLLLVRP</sequence>
<protein>
    <submittedName>
        <fullName evidence="1">Uncharacterized protein</fullName>
    </submittedName>
</protein>
<reference evidence="1 2" key="1">
    <citation type="submission" date="2013-02" db="EMBL/GenBank/DDBJ databases">
        <title>Whole genome shotgun sequence of Gordonia paraffinivorans NBRC 108238.</title>
        <authorList>
            <person name="Isaki-Nakamura S."/>
            <person name="Hosoyama A."/>
            <person name="Tsuchikane K."/>
            <person name="Ando Y."/>
            <person name="Baba S."/>
            <person name="Ohji S."/>
            <person name="Hamada M."/>
            <person name="Tamura T."/>
            <person name="Yamazoe A."/>
            <person name="Yamazaki S."/>
            <person name="Fujita N."/>
        </authorList>
    </citation>
    <scope>NUCLEOTIDE SEQUENCE [LARGE SCALE GENOMIC DNA]</scope>
    <source>
        <strain evidence="1 2">NBRC 108238</strain>
    </source>
</reference>
<dbReference type="Proteomes" id="UP000035021">
    <property type="component" value="Unassembled WGS sequence"/>
</dbReference>